<sequence length="92" mass="10094">MRKMIRSDEPRINVIRTSNKNTGMGLIFGYYGLSLLHTSLLIGRIGHLATASNEIGNSEYNGVNLVLLGKRGKPGNSHKKGVHVAVLQKRKP</sequence>
<keyword evidence="3" id="KW-1185">Reference proteome</keyword>
<dbReference type="Proteomes" id="UP000886998">
    <property type="component" value="Unassembled WGS sequence"/>
</dbReference>
<keyword evidence="1" id="KW-1133">Transmembrane helix</keyword>
<protein>
    <submittedName>
        <fullName evidence="2">Uncharacterized protein</fullName>
    </submittedName>
</protein>
<keyword evidence="1" id="KW-0472">Membrane</keyword>
<accession>A0A8X6I617</accession>
<evidence type="ECO:0000313" key="2">
    <source>
        <dbReference type="EMBL" id="GFS31766.1"/>
    </source>
</evidence>
<evidence type="ECO:0000313" key="3">
    <source>
        <dbReference type="Proteomes" id="UP000886998"/>
    </source>
</evidence>
<organism evidence="2 3">
    <name type="scientific">Trichonephila inaurata madagascariensis</name>
    <dbReference type="NCBI Taxonomy" id="2747483"/>
    <lineage>
        <taxon>Eukaryota</taxon>
        <taxon>Metazoa</taxon>
        <taxon>Ecdysozoa</taxon>
        <taxon>Arthropoda</taxon>
        <taxon>Chelicerata</taxon>
        <taxon>Arachnida</taxon>
        <taxon>Araneae</taxon>
        <taxon>Araneomorphae</taxon>
        <taxon>Entelegynae</taxon>
        <taxon>Araneoidea</taxon>
        <taxon>Nephilidae</taxon>
        <taxon>Trichonephila</taxon>
        <taxon>Trichonephila inaurata</taxon>
    </lineage>
</organism>
<gene>
    <name evidence="2" type="ORF">TNIN_266301</name>
</gene>
<dbReference type="AlphaFoldDB" id="A0A8X6I617"/>
<evidence type="ECO:0000256" key="1">
    <source>
        <dbReference type="SAM" id="Phobius"/>
    </source>
</evidence>
<comment type="caution">
    <text evidence="2">The sequence shown here is derived from an EMBL/GenBank/DDBJ whole genome shotgun (WGS) entry which is preliminary data.</text>
</comment>
<keyword evidence="1" id="KW-0812">Transmembrane</keyword>
<reference evidence="2" key="1">
    <citation type="submission" date="2020-08" db="EMBL/GenBank/DDBJ databases">
        <title>Multicomponent nature underlies the extraordinary mechanical properties of spider dragline silk.</title>
        <authorList>
            <person name="Kono N."/>
            <person name="Nakamura H."/>
            <person name="Mori M."/>
            <person name="Yoshida Y."/>
            <person name="Ohtoshi R."/>
            <person name="Malay A.D."/>
            <person name="Moran D.A.P."/>
            <person name="Tomita M."/>
            <person name="Numata K."/>
            <person name="Arakawa K."/>
        </authorList>
    </citation>
    <scope>NUCLEOTIDE SEQUENCE</scope>
</reference>
<proteinExistence type="predicted"/>
<dbReference type="EMBL" id="BMAV01024270">
    <property type="protein sequence ID" value="GFS31766.1"/>
    <property type="molecule type" value="Genomic_DNA"/>
</dbReference>
<feature type="transmembrane region" description="Helical" evidence="1">
    <location>
        <begin position="21"/>
        <end position="42"/>
    </location>
</feature>
<name>A0A8X6I617_9ARAC</name>